<name>A0ACB9QJT4_9MYRT</name>
<comment type="caution">
    <text evidence="1">The sequence shown here is derived from an EMBL/GenBank/DDBJ whole genome shotgun (WGS) entry which is preliminary data.</text>
</comment>
<evidence type="ECO:0000313" key="1">
    <source>
        <dbReference type="EMBL" id="KAI4365404.1"/>
    </source>
</evidence>
<protein>
    <submittedName>
        <fullName evidence="1">Uncharacterized protein</fullName>
    </submittedName>
</protein>
<evidence type="ECO:0000313" key="2">
    <source>
        <dbReference type="Proteomes" id="UP001057402"/>
    </source>
</evidence>
<accession>A0ACB9QJT4</accession>
<dbReference type="Proteomes" id="UP001057402">
    <property type="component" value="Chromosome 6"/>
</dbReference>
<keyword evidence="2" id="KW-1185">Reference proteome</keyword>
<reference evidence="2" key="1">
    <citation type="journal article" date="2023" name="Front. Plant Sci.">
        <title>Chromosomal-level genome assembly of Melastoma candidum provides insights into trichome evolution.</title>
        <authorList>
            <person name="Zhong Y."/>
            <person name="Wu W."/>
            <person name="Sun C."/>
            <person name="Zou P."/>
            <person name="Liu Y."/>
            <person name="Dai S."/>
            <person name="Zhou R."/>
        </authorList>
    </citation>
    <scope>NUCLEOTIDE SEQUENCE [LARGE SCALE GENOMIC DNA]</scope>
</reference>
<organism evidence="1 2">
    <name type="scientific">Melastoma candidum</name>
    <dbReference type="NCBI Taxonomy" id="119954"/>
    <lineage>
        <taxon>Eukaryota</taxon>
        <taxon>Viridiplantae</taxon>
        <taxon>Streptophyta</taxon>
        <taxon>Embryophyta</taxon>
        <taxon>Tracheophyta</taxon>
        <taxon>Spermatophyta</taxon>
        <taxon>Magnoliopsida</taxon>
        <taxon>eudicotyledons</taxon>
        <taxon>Gunneridae</taxon>
        <taxon>Pentapetalae</taxon>
        <taxon>rosids</taxon>
        <taxon>malvids</taxon>
        <taxon>Myrtales</taxon>
        <taxon>Melastomataceae</taxon>
        <taxon>Melastomatoideae</taxon>
        <taxon>Melastomateae</taxon>
        <taxon>Melastoma</taxon>
    </lineage>
</organism>
<gene>
    <name evidence="1" type="ORF">MLD38_021390</name>
</gene>
<dbReference type="EMBL" id="CM042885">
    <property type="protein sequence ID" value="KAI4365404.1"/>
    <property type="molecule type" value="Genomic_DNA"/>
</dbReference>
<proteinExistence type="predicted"/>
<sequence length="122" mass="13066">MTRSREWHVQILISFPSGGTQALIPSPADQTHQRSEFAVRLAGPGEGVSFLSPHPLNPSRSRTPKVAKIVGRKEKTTSAGALGRENPAVGNRKNTPDAAQMERKDLPSYSSGQSSVPDSFSA</sequence>